<dbReference type="SMART" id="SM01387">
    <property type="entry name" value="Ribosomal_S15"/>
    <property type="match status" value="1"/>
</dbReference>
<dbReference type="OMA" id="CKDHPKK"/>
<dbReference type="GO" id="GO:0005737">
    <property type="term" value="C:cytoplasm"/>
    <property type="evidence" value="ECO:0007669"/>
    <property type="project" value="UniProtKB-ARBA"/>
</dbReference>
<keyword evidence="3" id="KW-0687">Ribonucleoprotein</keyword>
<dbReference type="AlphaFoldDB" id="U6M0M2"/>
<evidence type="ECO:0000313" key="4">
    <source>
        <dbReference type="EMBL" id="CDJ56628.1"/>
    </source>
</evidence>
<dbReference type="Pfam" id="PF00312">
    <property type="entry name" value="Ribosomal_S15"/>
    <property type="match status" value="1"/>
</dbReference>
<dbReference type="InterPro" id="IPR005290">
    <property type="entry name" value="Ribosomal_uS15_bac-type"/>
</dbReference>
<dbReference type="Proteomes" id="UP000030763">
    <property type="component" value="Unassembled WGS sequence"/>
</dbReference>
<proteinExistence type="inferred from homology"/>
<evidence type="ECO:0000256" key="3">
    <source>
        <dbReference type="ARBA" id="ARBA00023274"/>
    </source>
</evidence>
<gene>
    <name evidence="4" type="ORF">EMWEY_00021060</name>
</gene>
<dbReference type="GO" id="GO:0006412">
    <property type="term" value="P:translation"/>
    <property type="evidence" value="ECO:0007669"/>
    <property type="project" value="InterPro"/>
</dbReference>
<evidence type="ECO:0000256" key="1">
    <source>
        <dbReference type="ARBA" id="ARBA00008434"/>
    </source>
</evidence>
<dbReference type="GO" id="GO:0003735">
    <property type="term" value="F:structural constituent of ribosome"/>
    <property type="evidence" value="ECO:0007669"/>
    <property type="project" value="InterPro"/>
</dbReference>
<accession>U6M0M2</accession>
<dbReference type="CDD" id="cd00677">
    <property type="entry name" value="S15_NS1_EPRS_RNA-bind"/>
    <property type="match status" value="1"/>
</dbReference>
<sequence length="380" mass="43520">MTCRAICGFARLGAPLHQLHVCQGFTLSAPWGCPQHRLRLRQGLGAFKEERCRPPKEIISWDWGLESPAGTRVCASRGVPTPVAGVPYGVSAWTLRTPYTLLQRRFVARVKVHRFAGVVPLKVRSPKSEWYIQAEKEFLSERDQVPEGYIERWREEDLASLNAGLRNCLSLRCASNKQLHQWRKLQLCRQLQRRPFDTGSSAVQIACLTEKILNARQHLLRHRRDHSKKRILSIWLGRRQRVMKYLYRTDFDLYKLTCSLLRIKCVHFAIPDSRDRQRAISPVAVDGDRCKFLIRQRLWKGGRGRSMSGVLGNKGAVVPRAAFRPVEVYEGCGGRVPHETKPRISRAWPYGVKEERLKGEYTVPNPTAAGIGYCPVPLFF</sequence>
<organism evidence="4 5">
    <name type="scientific">Eimeria maxima</name>
    <name type="common">Coccidian parasite</name>
    <dbReference type="NCBI Taxonomy" id="5804"/>
    <lineage>
        <taxon>Eukaryota</taxon>
        <taxon>Sar</taxon>
        <taxon>Alveolata</taxon>
        <taxon>Apicomplexa</taxon>
        <taxon>Conoidasida</taxon>
        <taxon>Coccidia</taxon>
        <taxon>Eucoccidiorida</taxon>
        <taxon>Eimeriorina</taxon>
        <taxon>Eimeriidae</taxon>
        <taxon>Eimeria</taxon>
    </lineage>
</organism>
<dbReference type="GO" id="GO:1990904">
    <property type="term" value="C:ribonucleoprotein complex"/>
    <property type="evidence" value="ECO:0007669"/>
    <property type="project" value="UniProtKB-KW"/>
</dbReference>
<evidence type="ECO:0000313" key="5">
    <source>
        <dbReference type="Proteomes" id="UP000030763"/>
    </source>
</evidence>
<dbReference type="OrthoDB" id="441444at2759"/>
<dbReference type="PANTHER" id="PTHR23321">
    <property type="entry name" value="RIBOSOMAL PROTEIN S15, BACTERIAL AND ORGANELLAR"/>
    <property type="match status" value="1"/>
</dbReference>
<dbReference type="EMBL" id="HG719025">
    <property type="protein sequence ID" value="CDJ56628.1"/>
    <property type="molecule type" value="Genomic_DNA"/>
</dbReference>
<dbReference type="RefSeq" id="XP_013333279.1">
    <property type="nucleotide sequence ID" value="XM_013477825.1"/>
</dbReference>
<evidence type="ECO:0000256" key="2">
    <source>
        <dbReference type="ARBA" id="ARBA00022980"/>
    </source>
</evidence>
<protein>
    <submittedName>
        <fullName evidence="4">Ribosomal protein S15, putative</fullName>
    </submittedName>
</protein>
<reference evidence="4" key="1">
    <citation type="submission" date="2013-10" db="EMBL/GenBank/DDBJ databases">
        <title>Genomic analysis of the causative agents of coccidiosis in chickens.</title>
        <authorList>
            <person name="Reid A.J."/>
            <person name="Blake D."/>
            <person name="Billington K."/>
            <person name="Browne H."/>
            <person name="Dunn M."/>
            <person name="Hung S."/>
            <person name="Kawahara F."/>
            <person name="Miranda-Saavedra D."/>
            <person name="Mourier T."/>
            <person name="Nagra H."/>
            <person name="Otto T.D."/>
            <person name="Rawlings N."/>
            <person name="Sanchez A."/>
            <person name="Sanders M."/>
            <person name="Subramaniam C."/>
            <person name="Tay Y."/>
            <person name="Dear P."/>
            <person name="Doerig C."/>
            <person name="Gruber A."/>
            <person name="Parkinson J."/>
            <person name="Shirley M."/>
            <person name="Wan K.L."/>
            <person name="Berriman M."/>
            <person name="Tomley F."/>
            <person name="Pain A."/>
        </authorList>
    </citation>
    <scope>NUCLEOTIDE SEQUENCE [LARGE SCALE GENOMIC DNA]</scope>
    <source>
        <strain evidence="4">Weybridge</strain>
    </source>
</reference>
<dbReference type="Gene3D" id="1.10.287.10">
    <property type="entry name" value="S15/NS1, RNA-binding"/>
    <property type="match status" value="1"/>
</dbReference>
<dbReference type="GO" id="GO:0005840">
    <property type="term" value="C:ribosome"/>
    <property type="evidence" value="ECO:0007669"/>
    <property type="project" value="UniProtKB-KW"/>
</dbReference>
<dbReference type="SUPFAM" id="SSF47060">
    <property type="entry name" value="S15/NS1 RNA-binding domain"/>
    <property type="match status" value="1"/>
</dbReference>
<dbReference type="VEuPathDB" id="ToxoDB:EMWEY_00021060"/>
<dbReference type="HAMAP" id="MF_01343_B">
    <property type="entry name" value="Ribosomal_uS15_B"/>
    <property type="match status" value="1"/>
</dbReference>
<reference evidence="4" key="2">
    <citation type="submission" date="2013-10" db="EMBL/GenBank/DDBJ databases">
        <authorList>
            <person name="Aslett M."/>
        </authorList>
    </citation>
    <scope>NUCLEOTIDE SEQUENCE [LARGE SCALE GENOMIC DNA]</scope>
    <source>
        <strain evidence="4">Weybridge</strain>
    </source>
</reference>
<dbReference type="InterPro" id="IPR000589">
    <property type="entry name" value="Ribosomal_uS15"/>
</dbReference>
<name>U6M0M2_EIMMA</name>
<comment type="similarity">
    <text evidence="1">Belongs to the universal ribosomal protein uS15 family.</text>
</comment>
<keyword evidence="2 4" id="KW-0689">Ribosomal protein</keyword>
<dbReference type="PANTHER" id="PTHR23321:SF26">
    <property type="entry name" value="SMALL RIBOSOMAL SUBUNIT PROTEIN US15M"/>
    <property type="match status" value="1"/>
</dbReference>
<dbReference type="GeneID" id="25336092"/>
<keyword evidence="5" id="KW-1185">Reference proteome</keyword>
<dbReference type="InterPro" id="IPR009068">
    <property type="entry name" value="uS15_NS1_RNA-bd_sf"/>
</dbReference>